<name>A0A2T1N5B5_9FLAO</name>
<dbReference type="RefSeq" id="WP_106464202.1">
    <property type="nucleotide sequence ID" value="NZ_PXOQ01000015.1"/>
</dbReference>
<keyword evidence="1" id="KW-1133">Transmembrane helix</keyword>
<evidence type="ECO:0000313" key="2">
    <source>
        <dbReference type="EMBL" id="PSG86462.1"/>
    </source>
</evidence>
<keyword evidence="1" id="KW-0812">Transmembrane</keyword>
<dbReference type="AlphaFoldDB" id="A0A2T1N5B5"/>
<feature type="transmembrane region" description="Helical" evidence="1">
    <location>
        <begin position="71"/>
        <end position="89"/>
    </location>
</feature>
<dbReference type="OrthoDB" id="981524at2"/>
<dbReference type="EMBL" id="PXOQ01000015">
    <property type="protein sequence ID" value="PSG86462.1"/>
    <property type="molecule type" value="Genomic_DNA"/>
</dbReference>
<evidence type="ECO:0000256" key="1">
    <source>
        <dbReference type="SAM" id="Phobius"/>
    </source>
</evidence>
<keyword evidence="3" id="KW-1185">Reference proteome</keyword>
<gene>
    <name evidence="2" type="ORF">C7H52_12315</name>
</gene>
<protein>
    <submittedName>
        <fullName evidence="2">Uncharacterized protein</fullName>
    </submittedName>
</protein>
<accession>A0A2T1N5B5</accession>
<reference evidence="2 3" key="1">
    <citation type="submission" date="2018-03" db="EMBL/GenBank/DDBJ databases">
        <title>Mesoflavibacter sp. HG37 and Mesoflavibacter sp. HG96 sp.nov., two marine bacteria isolated from seawater of Western Pacific Ocean.</title>
        <authorList>
            <person name="Cheng H."/>
            <person name="Wu Y.-H."/>
            <person name="Guo L.-L."/>
            <person name="Xu X.-W."/>
        </authorList>
    </citation>
    <scope>NUCLEOTIDE SEQUENCE [LARGE SCALE GENOMIC DNA]</scope>
    <source>
        <strain evidence="2 3">KCTC 32269</strain>
    </source>
</reference>
<organism evidence="2 3">
    <name type="scientific">Aurantibacter aestuarii</name>
    <dbReference type="NCBI Taxonomy" id="1266046"/>
    <lineage>
        <taxon>Bacteria</taxon>
        <taxon>Pseudomonadati</taxon>
        <taxon>Bacteroidota</taxon>
        <taxon>Flavobacteriia</taxon>
        <taxon>Flavobacteriales</taxon>
        <taxon>Flavobacteriaceae</taxon>
        <taxon>Aurantibacter</taxon>
    </lineage>
</organism>
<sequence>MKEKEKYNSGFKTPDYYFDELERNIKTQVYLEKYKSSGFKLPDNYLNNFEVSTDAIASKTKVISIFNRKNIVWATSIAAAVLLLFTISIPKNTLNINSIENQTLENYLIEEISYNELESLTSDPKLSETDFIDIKTNNLENYIDNLEVDDLINY</sequence>
<proteinExistence type="predicted"/>
<comment type="caution">
    <text evidence="2">The sequence shown here is derived from an EMBL/GenBank/DDBJ whole genome shotgun (WGS) entry which is preliminary data.</text>
</comment>
<keyword evidence="1" id="KW-0472">Membrane</keyword>
<dbReference type="Proteomes" id="UP000238426">
    <property type="component" value="Unassembled WGS sequence"/>
</dbReference>
<evidence type="ECO:0000313" key="3">
    <source>
        <dbReference type="Proteomes" id="UP000238426"/>
    </source>
</evidence>